<gene>
    <name evidence="2" type="ORF">C4520_11135</name>
</gene>
<protein>
    <submittedName>
        <fullName evidence="2">Uncharacterized protein</fullName>
    </submittedName>
</protein>
<dbReference type="AlphaFoldDB" id="A0A3A4NNV4"/>
<feature type="compositionally biased region" description="Basic and acidic residues" evidence="1">
    <location>
        <begin position="234"/>
        <end position="244"/>
    </location>
</feature>
<evidence type="ECO:0000313" key="3">
    <source>
        <dbReference type="Proteomes" id="UP000265882"/>
    </source>
</evidence>
<reference evidence="2 3" key="1">
    <citation type="journal article" date="2017" name="ISME J.">
        <title>Energy and carbon metabolisms in a deep terrestrial subsurface fluid microbial community.</title>
        <authorList>
            <person name="Momper L."/>
            <person name="Jungbluth S.P."/>
            <person name="Lee M.D."/>
            <person name="Amend J.P."/>
        </authorList>
    </citation>
    <scope>NUCLEOTIDE SEQUENCE [LARGE SCALE GENOMIC DNA]</scope>
    <source>
        <strain evidence="2">SURF_5</strain>
    </source>
</reference>
<dbReference type="EMBL" id="QZKU01000075">
    <property type="protein sequence ID" value="RJP20702.1"/>
    <property type="molecule type" value="Genomic_DNA"/>
</dbReference>
<organism evidence="2 3">
    <name type="scientific">Abyssobacteria bacterium (strain SURF_5)</name>
    <dbReference type="NCBI Taxonomy" id="2093360"/>
    <lineage>
        <taxon>Bacteria</taxon>
        <taxon>Pseudomonadati</taxon>
        <taxon>Candidatus Hydrogenedentota</taxon>
        <taxon>Candidatus Abyssobacteria</taxon>
    </lineage>
</organism>
<evidence type="ECO:0000256" key="1">
    <source>
        <dbReference type="SAM" id="MobiDB-lite"/>
    </source>
</evidence>
<dbReference type="Proteomes" id="UP000265882">
    <property type="component" value="Unassembled WGS sequence"/>
</dbReference>
<name>A0A3A4NNV4_ABYX5</name>
<accession>A0A3A4NNV4</accession>
<comment type="caution">
    <text evidence="2">The sequence shown here is derived from an EMBL/GenBank/DDBJ whole genome shotgun (WGS) entry which is preliminary data.</text>
</comment>
<sequence length="272" mass="31559">MRAFHRAGLFECLFLIAFLVLLNSCAQRRSVKTPLFEDRRTGITLREWVDRENVPVAMGYDHPTDVRTDDLKYLLGSIRYQEKGLFGWSETRNVFTADELYRMTPHLVEAFTQADGGKEVLFYLRSGKPGSLFYFERFTDGTMFLAGGKVNVVFGNVNVRAESESSNLFEGDPRRYYGGGLWKLIATGWQNLAEDEGGVHYNWIQLDIAPALAEKQRVEKILTERKRRRMAPLPKKERQLREPESWEDWGEDEQISEEPYPDVYFPDELPAR</sequence>
<feature type="region of interest" description="Disordered" evidence="1">
    <location>
        <begin position="232"/>
        <end position="272"/>
    </location>
</feature>
<evidence type="ECO:0000313" key="2">
    <source>
        <dbReference type="EMBL" id="RJP20702.1"/>
    </source>
</evidence>
<proteinExistence type="predicted"/>
<feature type="compositionally biased region" description="Acidic residues" evidence="1">
    <location>
        <begin position="245"/>
        <end position="260"/>
    </location>
</feature>